<evidence type="ECO:0000313" key="5">
    <source>
        <dbReference type="EMBL" id="MST99867.1"/>
    </source>
</evidence>
<dbReference type="GO" id="GO:0005886">
    <property type="term" value="C:plasma membrane"/>
    <property type="evidence" value="ECO:0007669"/>
    <property type="project" value="TreeGrafter"/>
</dbReference>
<dbReference type="Pfam" id="PF05157">
    <property type="entry name" value="MshEN"/>
    <property type="match status" value="1"/>
</dbReference>
<accession>A0A6N7XU69</accession>
<comment type="similarity">
    <text evidence="1">Belongs to the GSP E family.</text>
</comment>
<proteinExistence type="inferred from homology"/>
<evidence type="ECO:0000259" key="4">
    <source>
        <dbReference type="PROSITE" id="PS00662"/>
    </source>
</evidence>
<dbReference type="FunFam" id="3.30.300.160:FF:000002">
    <property type="entry name" value="Type II secretion system protein E"/>
    <property type="match status" value="1"/>
</dbReference>
<dbReference type="PANTHER" id="PTHR30258">
    <property type="entry name" value="TYPE II SECRETION SYSTEM PROTEIN GSPE-RELATED"/>
    <property type="match status" value="1"/>
</dbReference>
<dbReference type="Pfam" id="PF00437">
    <property type="entry name" value="T2SSE"/>
    <property type="match status" value="1"/>
</dbReference>
<dbReference type="PANTHER" id="PTHR30258:SF1">
    <property type="entry name" value="PROTEIN TRANSPORT PROTEIN HOFB HOMOLOG"/>
    <property type="match status" value="1"/>
</dbReference>
<dbReference type="FunFam" id="3.40.50.300:FF:000398">
    <property type="entry name" value="Type IV pilus assembly ATPase PilB"/>
    <property type="match status" value="1"/>
</dbReference>
<reference evidence="5 6" key="1">
    <citation type="submission" date="2019-09" db="EMBL/GenBank/DDBJ databases">
        <title>In-depth cultivation of the pig gut microbiome towards novel bacterial diversity and tailored functional studies.</title>
        <authorList>
            <person name="Wylensek D."/>
            <person name="Hitch T.C.A."/>
            <person name="Clavel T."/>
        </authorList>
    </citation>
    <scope>NUCLEOTIDE SEQUENCE [LARGE SCALE GENOMIC DNA]</scope>
    <source>
        <strain evidence="5 6">WCA3-693-APC-4?</strain>
    </source>
</reference>
<dbReference type="PROSITE" id="PS00662">
    <property type="entry name" value="T2SP_E"/>
    <property type="match status" value="1"/>
</dbReference>
<dbReference type="Gene3D" id="3.30.300.160">
    <property type="entry name" value="Type II secretion system, protein E, N-terminal domain"/>
    <property type="match status" value="1"/>
</dbReference>
<dbReference type="SUPFAM" id="SSF52540">
    <property type="entry name" value="P-loop containing nucleoside triphosphate hydrolases"/>
    <property type="match status" value="1"/>
</dbReference>
<dbReference type="InterPro" id="IPR027417">
    <property type="entry name" value="P-loop_NTPase"/>
</dbReference>
<gene>
    <name evidence="5" type="ORF">FYJ83_00115</name>
</gene>
<evidence type="ECO:0000256" key="2">
    <source>
        <dbReference type="ARBA" id="ARBA00022741"/>
    </source>
</evidence>
<keyword evidence="6" id="KW-1185">Reference proteome</keyword>
<comment type="caution">
    <text evidence="5">The sequence shown here is derived from an EMBL/GenBank/DDBJ whole genome shotgun (WGS) entry which is preliminary data.</text>
</comment>
<dbReference type="AlphaFoldDB" id="A0A6N7XU69"/>
<dbReference type="Proteomes" id="UP000469523">
    <property type="component" value="Unassembled WGS sequence"/>
</dbReference>
<dbReference type="EMBL" id="VUNQ01000001">
    <property type="protein sequence ID" value="MST99867.1"/>
    <property type="molecule type" value="Genomic_DNA"/>
</dbReference>
<dbReference type="InterPro" id="IPR007831">
    <property type="entry name" value="T2SS_GspE_N"/>
</dbReference>
<keyword evidence="3" id="KW-0067">ATP-binding</keyword>
<dbReference type="CDD" id="cd01129">
    <property type="entry name" value="PulE-GspE-like"/>
    <property type="match status" value="1"/>
</dbReference>
<dbReference type="Gene3D" id="3.30.450.90">
    <property type="match status" value="1"/>
</dbReference>
<dbReference type="InterPro" id="IPR003593">
    <property type="entry name" value="AAA+_ATPase"/>
</dbReference>
<name>A0A6N7XU69_9FIRM</name>
<evidence type="ECO:0000256" key="3">
    <source>
        <dbReference type="ARBA" id="ARBA00022840"/>
    </source>
</evidence>
<dbReference type="SUPFAM" id="SSF160246">
    <property type="entry name" value="EspE N-terminal domain-like"/>
    <property type="match status" value="1"/>
</dbReference>
<dbReference type="GO" id="GO:0005524">
    <property type="term" value="F:ATP binding"/>
    <property type="evidence" value="ECO:0007669"/>
    <property type="project" value="UniProtKB-KW"/>
</dbReference>
<keyword evidence="2" id="KW-0547">Nucleotide-binding</keyword>
<organism evidence="5 6">
    <name type="scientific">Tissierella pigra</name>
    <dbReference type="NCBI Taxonomy" id="2607614"/>
    <lineage>
        <taxon>Bacteria</taxon>
        <taxon>Bacillati</taxon>
        <taxon>Bacillota</taxon>
        <taxon>Tissierellia</taxon>
        <taxon>Tissierellales</taxon>
        <taxon>Tissierellaceae</taxon>
        <taxon>Tissierella</taxon>
    </lineage>
</organism>
<sequence length="560" mass="63007">MVKKRLKLGELLLYSGKITEKQLKDSLDIQNKSGKKLGEILVEEKFITEDEIIEILEFQLGIPHIDLNKYDINKSVVTLIPESVVRRYELIAIDKKDNTIIVAMVDPLNIFALDDVKIFVKSEIQPVISTRDNILKAIDRFYSKESTKKVVEEFEESFLPINTDDLEDSELLEVTAAPIVRLLNSLIEQAVREKASDIHIEPYANDVRVRFRIDGDLREITTLNKTSHSGIITRIKIIGKMNIAEKRIPQDGRVEAKINGKEIDMRISTLPTVYGEKIVIRLLDRTNFMFTKENIGFSKRDLEIFDKILTQPYGMILVTGPTGSGKTTTLYTILQQLNKIEKNIITIEDPVEYKLSGINQVQINQKTGLTFASGLRSVLRQDPDIVMVGEIRDSETAEIAIRAAITGHLVLSTLHTNDSPSTILRLLDMGIEPYLASSAIIGVVSQRLIKLLCPKCKRSYEASHIEKTVLGVNMNEKLILNEAVGCSSCNNGYKGRRAIHELMPVNEEIRYLIDNNTNIDELRNKAIENGMATLLQSAANLVINGDTSYEEVLRVGFTLG</sequence>
<evidence type="ECO:0000313" key="6">
    <source>
        <dbReference type="Proteomes" id="UP000469523"/>
    </source>
</evidence>
<dbReference type="FunFam" id="3.30.450.90:FF:000001">
    <property type="entry name" value="Type II secretion system ATPase GspE"/>
    <property type="match status" value="1"/>
</dbReference>
<feature type="domain" description="Bacterial type II secretion system protein E" evidence="4">
    <location>
        <begin position="379"/>
        <end position="393"/>
    </location>
</feature>
<dbReference type="InterPro" id="IPR001482">
    <property type="entry name" value="T2SS/T4SS_dom"/>
</dbReference>
<dbReference type="Gene3D" id="3.40.50.300">
    <property type="entry name" value="P-loop containing nucleotide triphosphate hydrolases"/>
    <property type="match status" value="1"/>
</dbReference>
<dbReference type="RefSeq" id="WP_154437879.1">
    <property type="nucleotide sequence ID" value="NZ_JAHLPJ010000001.1"/>
</dbReference>
<protein>
    <submittedName>
        <fullName evidence="5">Type II secretion system protein GspE</fullName>
    </submittedName>
</protein>
<dbReference type="InterPro" id="IPR037257">
    <property type="entry name" value="T2SS_E_N_sf"/>
</dbReference>
<evidence type="ECO:0000256" key="1">
    <source>
        <dbReference type="ARBA" id="ARBA00006611"/>
    </source>
</evidence>
<dbReference type="SMART" id="SM00382">
    <property type="entry name" value="AAA"/>
    <property type="match status" value="1"/>
</dbReference>
<dbReference type="GO" id="GO:0016887">
    <property type="term" value="F:ATP hydrolysis activity"/>
    <property type="evidence" value="ECO:0007669"/>
    <property type="project" value="TreeGrafter"/>
</dbReference>